<keyword evidence="6" id="KW-0732">Signal</keyword>
<dbReference type="InterPro" id="IPR034182">
    <property type="entry name" value="Kexin/furin"/>
</dbReference>
<evidence type="ECO:0000256" key="9">
    <source>
        <dbReference type="ARBA" id="ARBA00023034"/>
    </source>
</evidence>
<feature type="region of interest" description="Disordered" evidence="16">
    <location>
        <begin position="468"/>
        <end position="520"/>
    </location>
</feature>
<dbReference type="InterPro" id="IPR036852">
    <property type="entry name" value="Peptidase_S8/S53_dom_sf"/>
</dbReference>
<sequence length="1134" mass="120252">DPMASFDVNSLDMDPMPTYDLTDSNRHGTRCAGEVAAEANNSICAVGIAFEAGVGGVRMLDGDVTDAVEARSLSHNPQHIDIYSASWGPDDDGKTVDGPGELATRAFIEGVTKGRNGKGSIFVWASGNGGRDHDNCNCDGYTNSIWTLSISSATENGLVPWYSEACSSTLATTYSSGGTGEKQIVTIDLHHSCTSSHTGTSASAPLAAGICALALQANTNLTWRDMQHIVVRTARPQHLIATDWATNGVGRNVSHSFGYGLMDAGAMVKLSKKWKMVPPQHKCEIKAPYTDKNIPSKSKVTLDLKVTNCPNVNYLEHVQAKVSLTSGRRGDLQIFLVSPSGTRSQLLAHRRHDLNRAGFTDWPFMTVHSWGESPIGKWTLEIHNEGRYTGRTVLKRWSLVLYGTEQDINANYTGGGGGGGSSRDVKASLSSPTSFVASSNPQQTGSFIVYTPRNSSLLASKSEHVLVDGNTGSKGTTGATSPDLSGRKPARQRVKGKYISKKQKGATSATPTVKPPSSESHVIITSDDEEFRQFLQSKFGLVKLSSSLGGVAGGGSGSIAHNRNFIQQQHNGTSAIVSAAHALVPIVKLSNNKEPKDETSSLIRASQEIPLFPEFTNSPSQSNKSSSTGFNQTSTFSTTTEQDSSSSSSSNSISSSEALTSTNKNANAMDRGQDVVESRVNNVNASQEELSTSSSSSSSNNQTQIKQGKLQTWTLIAHGITLNPNDQGDDSGIGGGRSEGGSTKGTEGQQGTDASASGNTAAVVEFDGSDNTIVLESSSSQLHNSPPLAAHAGEAKPVSIVGRPESPASSSSATSGCAKMSGPGQCLECVPGLALLHAGCVSQCPATFYVESRGHPSLQPDTQDSSNSIHYVCLPCHYSCQSCSGPNDDECVTCHGDAKLHRESATTGDPAGTDKAHCYPAELLDALDSSGLWHRILLAGVALSILFILSMLTCLCCDCWSSSKGVDGKPGYEDGGHHPRQGWLTKGGQAQPYKMISREEIDDEDDEEIGYEYYDAYNKYKGSKPRSQSNQTHLELISEDEEEDGSDSFEKVGALEEHSLIQSQARAAPGMAEQINTTSIPKHSKVIPPKVPLVIHSHSGSSSSRNPISDNSPSSVHSYTESSHQSDQSHGPLA</sequence>
<comment type="catalytic activity">
    <reaction evidence="13">
        <text>Release of mature proteins from their proproteins by cleavage of -Arg-Xaa-Yaa-Arg-|-Zaa- bonds, where Xaa can be any amino acid and Yaa is Arg or Lys. Releases albumin, complement component C3 and von Willebrand factor from their respective precursors.</text>
        <dbReference type="EC" id="3.4.21.75"/>
    </reaction>
</comment>
<evidence type="ECO:0000256" key="10">
    <source>
        <dbReference type="ARBA" id="ARBA00023145"/>
    </source>
</evidence>
<dbReference type="STRING" id="48709.A0A1D2MXD8"/>
<feature type="region of interest" description="Disordered" evidence="16">
    <location>
        <begin position="606"/>
        <end position="668"/>
    </location>
</feature>
<keyword evidence="8 15" id="KW-0720">Serine protease</keyword>
<keyword evidence="7 15" id="KW-0378">Hydrolase</keyword>
<dbReference type="InterPro" id="IPR000209">
    <property type="entry name" value="Peptidase_S8/S53_dom"/>
</dbReference>
<feature type="compositionally biased region" description="Gly residues" evidence="16">
    <location>
        <begin position="731"/>
        <end position="743"/>
    </location>
</feature>
<evidence type="ECO:0000256" key="5">
    <source>
        <dbReference type="ARBA" id="ARBA00022685"/>
    </source>
</evidence>
<evidence type="ECO:0000256" key="12">
    <source>
        <dbReference type="ARBA" id="ARBA00023180"/>
    </source>
</evidence>
<feature type="active site" description="Charge relay system" evidence="15">
    <location>
        <position position="1"/>
    </location>
</feature>
<dbReference type="PROSITE" id="PS00137">
    <property type="entry name" value="SUBTILASE_HIS"/>
    <property type="match status" value="1"/>
</dbReference>
<dbReference type="PROSITE" id="PS51892">
    <property type="entry name" value="SUBTILASE"/>
    <property type="match status" value="1"/>
</dbReference>
<evidence type="ECO:0000256" key="4">
    <source>
        <dbReference type="ARBA" id="ARBA00022670"/>
    </source>
</evidence>
<dbReference type="Proteomes" id="UP000094527">
    <property type="component" value="Unassembled WGS sequence"/>
</dbReference>
<comment type="cofactor">
    <cofactor evidence="1">
        <name>Ca(2+)</name>
        <dbReference type="ChEBI" id="CHEBI:29108"/>
    </cofactor>
</comment>
<dbReference type="GO" id="GO:0004252">
    <property type="term" value="F:serine-type endopeptidase activity"/>
    <property type="evidence" value="ECO:0007669"/>
    <property type="project" value="UniProtKB-UniRule"/>
</dbReference>
<dbReference type="Gene3D" id="2.10.220.10">
    <property type="entry name" value="Hormone Receptor, Insulin-like Growth Factor Receptor 1, Chain A, domain 2"/>
    <property type="match status" value="1"/>
</dbReference>
<keyword evidence="9" id="KW-0333">Golgi apparatus</keyword>
<keyword evidence="19" id="KW-1185">Reference proteome</keyword>
<dbReference type="PRINTS" id="PR00723">
    <property type="entry name" value="SUBTILISIN"/>
</dbReference>
<feature type="region of interest" description="Disordered" evidence="16">
    <location>
        <begin position="684"/>
        <end position="706"/>
    </location>
</feature>
<accession>A0A1D2MXD8</accession>
<organism evidence="18 19">
    <name type="scientific">Orchesella cincta</name>
    <name type="common">Springtail</name>
    <name type="synonym">Podura cincta</name>
    <dbReference type="NCBI Taxonomy" id="48709"/>
    <lineage>
        <taxon>Eukaryota</taxon>
        <taxon>Metazoa</taxon>
        <taxon>Ecdysozoa</taxon>
        <taxon>Arthropoda</taxon>
        <taxon>Hexapoda</taxon>
        <taxon>Collembola</taxon>
        <taxon>Entomobryomorpha</taxon>
        <taxon>Entomobryoidea</taxon>
        <taxon>Orchesellidae</taxon>
        <taxon>Orchesellinae</taxon>
        <taxon>Orchesella</taxon>
    </lineage>
</organism>
<evidence type="ECO:0000256" key="11">
    <source>
        <dbReference type="ARBA" id="ARBA00023157"/>
    </source>
</evidence>
<evidence type="ECO:0000313" key="19">
    <source>
        <dbReference type="Proteomes" id="UP000094527"/>
    </source>
</evidence>
<protein>
    <recommendedName>
        <fullName evidence="14">furin</fullName>
        <ecNumber evidence="14">3.4.21.75</ecNumber>
    </recommendedName>
</protein>
<dbReference type="GO" id="GO:0005802">
    <property type="term" value="C:trans-Golgi network"/>
    <property type="evidence" value="ECO:0007669"/>
    <property type="project" value="TreeGrafter"/>
</dbReference>
<dbReference type="GO" id="GO:0016486">
    <property type="term" value="P:peptide hormone processing"/>
    <property type="evidence" value="ECO:0007669"/>
    <property type="project" value="TreeGrafter"/>
</dbReference>
<feature type="active site" description="Charge relay system" evidence="15">
    <location>
        <position position="201"/>
    </location>
</feature>
<dbReference type="PANTHER" id="PTHR42884:SF3">
    <property type="entry name" value="FURIN-LIKE PROTEASE 1, ISOFORMS 1_1-X_2"/>
    <property type="match status" value="1"/>
</dbReference>
<dbReference type="EMBL" id="LJIJ01000418">
    <property type="protein sequence ID" value="ODM97699.1"/>
    <property type="molecule type" value="Genomic_DNA"/>
</dbReference>
<evidence type="ECO:0000256" key="13">
    <source>
        <dbReference type="ARBA" id="ARBA00035756"/>
    </source>
</evidence>
<keyword evidence="4 15" id="KW-0645">Protease</keyword>
<dbReference type="InterPro" id="IPR008979">
    <property type="entry name" value="Galactose-bd-like_sf"/>
</dbReference>
<proteinExistence type="inferred from homology"/>
<feature type="region of interest" description="Disordered" evidence="16">
    <location>
        <begin position="413"/>
        <end position="439"/>
    </location>
</feature>
<evidence type="ECO:0000256" key="3">
    <source>
        <dbReference type="ARBA" id="ARBA00005325"/>
    </source>
</evidence>
<keyword evidence="12" id="KW-0325">Glycoprotein</keyword>
<dbReference type="CDD" id="cd04059">
    <property type="entry name" value="Peptidases_S8_Protein_convertases_Kexins_Furin-like"/>
    <property type="match status" value="1"/>
</dbReference>
<evidence type="ECO:0000256" key="2">
    <source>
        <dbReference type="ARBA" id="ARBA00004394"/>
    </source>
</evidence>
<feature type="compositionally biased region" description="Polar residues" evidence="16">
    <location>
        <begin position="1116"/>
        <end position="1134"/>
    </location>
</feature>
<dbReference type="PROSITE" id="PS00138">
    <property type="entry name" value="SUBTILASE_SER"/>
    <property type="match status" value="1"/>
</dbReference>
<evidence type="ECO:0000256" key="8">
    <source>
        <dbReference type="ARBA" id="ARBA00022825"/>
    </source>
</evidence>
<dbReference type="OMA" id="IDLHHSC"/>
<dbReference type="FunFam" id="2.60.120.260:FF:000006">
    <property type="entry name" value="Proprotein convertase subtilisin/kexin type 5"/>
    <property type="match status" value="1"/>
</dbReference>
<feature type="compositionally biased region" description="Polar residues" evidence="16">
    <location>
        <begin position="470"/>
        <end position="483"/>
    </location>
</feature>
<feature type="compositionally biased region" description="Polar residues" evidence="16">
    <location>
        <begin position="428"/>
        <end position="439"/>
    </location>
</feature>
<dbReference type="PROSITE" id="PS51829">
    <property type="entry name" value="P_HOMO_B"/>
    <property type="match status" value="1"/>
</dbReference>
<dbReference type="InterPro" id="IPR023828">
    <property type="entry name" value="Peptidase_S8_Ser-AS"/>
</dbReference>
<comment type="subcellular location">
    <subcellularLocation>
        <location evidence="2">Golgi apparatus membrane</location>
    </subcellularLocation>
</comment>
<evidence type="ECO:0000256" key="6">
    <source>
        <dbReference type="ARBA" id="ARBA00022729"/>
    </source>
</evidence>
<comment type="caution">
    <text evidence="18">The sequence shown here is derived from an EMBL/GenBank/DDBJ whole genome shotgun (WGS) entry which is preliminary data.</text>
</comment>
<dbReference type="Gene3D" id="3.40.50.200">
    <property type="entry name" value="Peptidase S8/S53 domain"/>
    <property type="match status" value="1"/>
</dbReference>
<dbReference type="CDD" id="cd00064">
    <property type="entry name" value="FU"/>
    <property type="match status" value="2"/>
</dbReference>
<dbReference type="InterPro" id="IPR015500">
    <property type="entry name" value="Peptidase_S8_subtilisin-rel"/>
</dbReference>
<feature type="active site" description="Charge relay system" evidence="15">
    <location>
        <position position="27"/>
    </location>
</feature>
<dbReference type="EC" id="3.4.21.75" evidence="14"/>
<comment type="similarity">
    <text evidence="3">Belongs to the peptidase S8 family. Furin subfamily.</text>
</comment>
<dbReference type="Pfam" id="PF01483">
    <property type="entry name" value="P_proprotein"/>
    <property type="match status" value="1"/>
</dbReference>
<feature type="compositionally biased region" description="Polar residues" evidence="16">
    <location>
        <begin position="505"/>
        <end position="520"/>
    </location>
</feature>
<feature type="compositionally biased region" description="Low complexity" evidence="16">
    <location>
        <begin position="1095"/>
        <end position="1115"/>
    </location>
</feature>
<dbReference type="OrthoDB" id="300641at2759"/>
<dbReference type="SMART" id="SM00261">
    <property type="entry name" value="FU"/>
    <property type="match status" value="2"/>
</dbReference>
<evidence type="ECO:0000256" key="15">
    <source>
        <dbReference type="PROSITE-ProRule" id="PRU01240"/>
    </source>
</evidence>
<evidence type="ECO:0000313" key="18">
    <source>
        <dbReference type="EMBL" id="ODM97699.1"/>
    </source>
</evidence>
<evidence type="ECO:0000256" key="7">
    <source>
        <dbReference type="ARBA" id="ARBA00022801"/>
    </source>
</evidence>
<feature type="region of interest" description="Disordered" evidence="16">
    <location>
        <begin position="1063"/>
        <end position="1134"/>
    </location>
</feature>
<evidence type="ECO:0000256" key="14">
    <source>
        <dbReference type="ARBA" id="ARBA00038993"/>
    </source>
</evidence>
<dbReference type="Pfam" id="PF00082">
    <property type="entry name" value="Peptidase_S8"/>
    <property type="match status" value="1"/>
</dbReference>
<dbReference type="GO" id="GO:0000139">
    <property type="term" value="C:Golgi membrane"/>
    <property type="evidence" value="ECO:0007669"/>
    <property type="project" value="UniProtKB-SubCell"/>
</dbReference>
<dbReference type="InterPro" id="IPR009030">
    <property type="entry name" value="Growth_fac_rcpt_cys_sf"/>
</dbReference>
<evidence type="ECO:0000259" key="17">
    <source>
        <dbReference type="PROSITE" id="PS51829"/>
    </source>
</evidence>
<dbReference type="SUPFAM" id="SSF57184">
    <property type="entry name" value="Growth factor receptor domain"/>
    <property type="match status" value="1"/>
</dbReference>
<feature type="compositionally biased region" description="Low complexity" evidence="16">
    <location>
        <begin position="618"/>
        <end position="662"/>
    </location>
</feature>
<evidence type="ECO:0000256" key="16">
    <source>
        <dbReference type="SAM" id="MobiDB-lite"/>
    </source>
</evidence>
<feature type="region of interest" description="Disordered" evidence="16">
    <location>
        <begin position="721"/>
        <end position="758"/>
    </location>
</feature>
<reference evidence="18 19" key="1">
    <citation type="journal article" date="2016" name="Genome Biol. Evol.">
        <title>Gene Family Evolution Reflects Adaptation to Soil Environmental Stressors in the Genome of the Collembolan Orchesella cincta.</title>
        <authorList>
            <person name="Faddeeva-Vakhrusheva A."/>
            <person name="Derks M.F."/>
            <person name="Anvar S.Y."/>
            <person name="Agamennone V."/>
            <person name="Suring W."/>
            <person name="Smit S."/>
            <person name="van Straalen N.M."/>
            <person name="Roelofs D."/>
        </authorList>
    </citation>
    <scope>NUCLEOTIDE SEQUENCE [LARGE SCALE GENOMIC DNA]</scope>
    <source>
        <tissue evidence="18">Mixed pool</tissue>
    </source>
</reference>
<dbReference type="PANTHER" id="PTHR42884">
    <property type="entry name" value="PROPROTEIN CONVERTASE SUBTILISIN/KEXIN-RELATED"/>
    <property type="match status" value="1"/>
</dbReference>
<keyword evidence="10" id="KW-0865">Zymogen</keyword>
<dbReference type="AlphaFoldDB" id="A0A1D2MXD8"/>
<feature type="region of interest" description="Disordered" evidence="16">
    <location>
        <begin position="971"/>
        <end position="990"/>
    </location>
</feature>
<dbReference type="FunFam" id="3.40.50.200:FF:000001">
    <property type="entry name" value="Furin 2, isoform B"/>
    <property type="match status" value="1"/>
</dbReference>
<dbReference type="SUPFAM" id="SSF49785">
    <property type="entry name" value="Galactose-binding domain-like"/>
    <property type="match status" value="1"/>
</dbReference>
<keyword evidence="11" id="KW-1015">Disulfide bond</keyword>
<gene>
    <name evidence="18" type="ORF">Ocin01_08972</name>
</gene>
<feature type="non-terminal residue" evidence="18">
    <location>
        <position position="1"/>
    </location>
</feature>
<dbReference type="InterPro" id="IPR006212">
    <property type="entry name" value="Furin_repeat"/>
</dbReference>
<feature type="domain" description="P/Homo B" evidence="17">
    <location>
        <begin position="277"/>
        <end position="407"/>
    </location>
</feature>
<name>A0A1D2MXD8_ORCCI</name>
<dbReference type="InterPro" id="IPR022398">
    <property type="entry name" value="Peptidase_S8_His-AS"/>
</dbReference>
<feature type="compositionally biased region" description="Basic residues" evidence="16">
    <location>
        <begin position="488"/>
        <end position="504"/>
    </location>
</feature>
<keyword evidence="5" id="KW-0165">Cleavage on pair of basic residues</keyword>
<dbReference type="SUPFAM" id="SSF52743">
    <property type="entry name" value="Subtilisin-like"/>
    <property type="match status" value="1"/>
</dbReference>
<dbReference type="Gene3D" id="2.60.120.260">
    <property type="entry name" value="Galactose-binding domain-like"/>
    <property type="match status" value="1"/>
</dbReference>
<evidence type="ECO:0000256" key="1">
    <source>
        <dbReference type="ARBA" id="ARBA00001913"/>
    </source>
</evidence>
<feature type="compositionally biased region" description="Low complexity" evidence="16">
    <location>
        <begin position="691"/>
        <end position="704"/>
    </location>
</feature>
<dbReference type="InterPro" id="IPR002884">
    <property type="entry name" value="P_dom"/>
</dbReference>